<dbReference type="Gene3D" id="2.30.30.40">
    <property type="entry name" value="SH3 Domains"/>
    <property type="match status" value="1"/>
</dbReference>
<dbReference type="EMBL" id="JACHXW010000002">
    <property type="protein sequence ID" value="MBB3150569.1"/>
    <property type="molecule type" value="Genomic_DNA"/>
</dbReference>
<dbReference type="PROSITE" id="PS51781">
    <property type="entry name" value="SH3B"/>
    <property type="match status" value="1"/>
</dbReference>
<dbReference type="AlphaFoldDB" id="A0A7W5C4L0"/>
<dbReference type="RefSeq" id="WP_183558685.1">
    <property type="nucleotide sequence ID" value="NZ_CBCSLB010000004.1"/>
</dbReference>
<name>A0A7W5C4L0_9BACL</name>
<feature type="domain" description="SH3b" evidence="1">
    <location>
        <begin position="1"/>
        <end position="59"/>
    </location>
</feature>
<evidence type="ECO:0000313" key="3">
    <source>
        <dbReference type="Proteomes" id="UP000518605"/>
    </source>
</evidence>
<reference evidence="2 3" key="1">
    <citation type="submission" date="2020-08" db="EMBL/GenBank/DDBJ databases">
        <title>Genomic Encyclopedia of Type Strains, Phase III (KMG-III): the genomes of soil and plant-associated and newly described type strains.</title>
        <authorList>
            <person name="Whitman W."/>
        </authorList>
    </citation>
    <scope>NUCLEOTIDE SEQUENCE [LARGE SCALE GENOMIC DNA]</scope>
    <source>
        <strain evidence="2 3">CECT 8234</strain>
    </source>
</reference>
<evidence type="ECO:0000259" key="1">
    <source>
        <dbReference type="PROSITE" id="PS51781"/>
    </source>
</evidence>
<accession>A0A7W5C4L0</accession>
<dbReference type="NCBIfam" id="TIGR02867">
    <property type="entry name" value="spore_II_P"/>
    <property type="match status" value="1"/>
</dbReference>
<dbReference type="Pfam" id="PF07454">
    <property type="entry name" value="SpoIIP"/>
    <property type="match status" value="1"/>
</dbReference>
<dbReference type="Proteomes" id="UP000518605">
    <property type="component" value="Unassembled WGS sequence"/>
</dbReference>
<gene>
    <name evidence="2" type="ORF">FHS16_000603</name>
</gene>
<sequence>MKIVDTTNLREGPGLDYEVVTKARAGESFPIITLTGDWYQVSLPSGGSAYVAKWVVNTGEVSQKDSKVYIYHTHNRESWKNVSTSTKGTSYDDSKVNITLVGKQLAQSLERKGIASLLEETDFAAKLNEQKLSYTKAYAESRKAVNHAIQSHASLTYFFDIHRDADVPRSKTTVTINGKSYARIMFVIGEVNPTYKENKKFADKLHALLNKRYPGISRGVLTKSAHQGNAEYNQSVSNGSLLLEFGGVNNTLQENLQTADAFADVFAEYYKSIK</sequence>
<dbReference type="Pfam" id="PF08239">
    <property type="entry name" value="SH3_3"/>
    <property type="match status" value="1"/>
</dbReference>
<protein>
    <submittedName>
        <fullName evidence="2">Stage II sporulation protein P</fullName>
    </submittedName>
</protein>
<comment type="caution">
    <text evidence="2">The sequence shown here is derived from an EMBL/GenBank/DDBJ whole genome shotgun (WGS) entry which is preliminary data.</text>
</comment>
<dbReference type="InterPro" id="IPR010897">
    <property type="entry name" value="Spore_II_P"/>
</dbReference>
<keyword evidence="3" id="KW-1185">Reference proteome</keyword>
<dbReference type="SMART" id="SM00287">
    <property type="entry name" value="SH3b"/>
    <property type="match status" value="1"/>
</dbReference>
<dbReference type="InterPro" id="IPR003646">
    <property type="entry name" value="SH3-like_bac-type"/>
</dbReference>
<organism evidence="2 3">
    <name type="scientific">Paenibacillus endophyticus</name>
    <dbReference type="NCBI Taxonomy" id="1294268"/>
    <lineage>
        <taxon>Bacteria</taxon>
        <taxon>Bacillati</taxon>
        <taxon>Bacillota</taxon>
        <taxon>Bacilli</taxon>
        <taxon>Bacillales</taxon>
        <taxon>Paenibacillaceae</taxon>
        <taxon>Paenibacillus</taxon>
    </lineage>
</organism>
<proteinExistence type="predicted"/>
<evidence type="ECO:0000313" key="2">
    <source>
        <dbReference type="EMBL" id="MBB3150569.1"/>
    </source>
</evidence>